<gene>
    <name evidence="8" type="ORF">GTQ55_01450</name>
    <name evidence="7" type="ORF">HNQ53_001681</name>
</gene>
<evidence type="ECO:0000259" key="6">
    <source>
        <dbReference type="PROSITE" id="PS51900"/>
    </source>
</evidence>
<dbReference type="InterPro" id="IPR013762">
    <property type="entry name" value="Integrase-like_cat_sf"/>
</dbReference>
<dbReference type="InterPro" id="IPR044068">
    <property type="entry name" value="CB"/>
</dbReference>
<keyword evidence="1" id="KW-0229">DNA integration</keyword>
<evidence type="ECO:0000256" key="1">
    <source>
        <dbReference type="ARBA" id="ARBA00022908"/>
    </source>
</evidence>
<evidence type="ECO:0000313" key="10">
    <source>
        <dbReference type="Proteomes" id="UP000563601"/>
    </source>
</evidence>
<dbReference type="SUPFAM" id="SSF56349">
    <property type="entry name" value="DNA breaking-rejoining enzymes"/>
    <property type="match status" value="1"/>
</dbReference>
<evidence type="ECO:0000313" key="7">
    <source>
        <dbReference type="EMBL" id="MBB5211463.1"/>
    </source>
</evidence>
<dbReference type="RefSeq" id="WP_161857121.1">
    <property type="nucleotide sequence ID" value="NZ_CP047491.1"/>
</dbReference>
<evidence type="ECO:0000313" key="8">
    <source>
        <dbReference type="EMBL" id="QHQ37783.1"/>
    </source>
</evidence>
<dbReference type="InterPro" id="IPR050090">
    <property type="entry name" value="Tyrosine_recombinase_XerCD"/>
</dbReference>
<dbReference type="InterPro" id="IPR011010">
    <property type="entry name" value="DNA_brk_join_enz"/>
</dbReference>
<evidence type="ECO:0000313" key="9">
    <source>
        <dbReference type="Proteomes" id="UP000464675"/>
    </source>
</evidence>
<name>A0A6P1T7W7_9GAMM</name>
<reference evidence="7 10" key="2">
    <citation type="submission" date="2020-08" db="EMBL/GenBank/DDBJ databases">
        <title>Genomic Encyclopedia of Type Strains, Phase IV (KMG-IV): sequencing the most valuable type-strain genomes for metagenomic binning, comparative biology and taxonomic classification.</title>
        <authorList>
            <person name="Goeker M."/>
        </authorList>
    </citation>
    <scope>NUCLEOTIDE SEQUENCE [LARGE SCALE GENOMIC DNA]</scope>
    <source>
        <strain evidence="7 10">DSM 11525</strain>
    </source>
</reference>
<sequence length="378" mass="43326">MYIDSKHAHSPNAVLLAIFFSRADFGSRQWAAKPLTILAVMHAEPFPFSDKVSVRRHLMSYGKNRGWGDSPVKAAKAALRKRYQKRDIGARTKESYIAAFKKFSRYMREEHAIYDVGAFEEKHLEAFAASIAQKYQAAYLQKLISAINSLMSTITYGEWRSVSPSGSTRSRRRNVRQETHLYIQPENIIKETRDLLTPRVHGIIGLIVYCGMRLEEAVCFDIPGALKEYRATGHIDIIYGTKGGRGREVARLIPVSAAIYDWLCHCRQFVGPNYSFIPADSTKKRLMKMVENESLPVLKDRYGLTIHGLRHEYAARRYLELTSHYSPVNCRAFGHPLAEKKLDQRAREIITHELGHRRMQVVSIYIGSYRGERNESEN</sequence>
<dbReference type="EMBL" id="JACHHR010000002">
    <property type="protein sequence ID" value="MBB5211463.1"/>
    <property type="molecule type" value="Genomic_DNA"/>
</dbReference>
<protein>
    <submittedName>
        <fullName evidence="7">Integrase</fullName>
    </submittedName>
</protein>
<evidence type="ECO:0000256" key="2">
    <source>
        <dbReference type="ARBA" id="ARBA00023125"/>
    </source>
</evidence>
<dbReference type="PROSITE" id="PS51898">
    <property type="entry name" value="TYR_RECOMBINASE"/>
    <property type="match status" value="1"/>
</dbReference>
<evidence type="ECO:0000256" key="3">
    <source>
        <dbReference type="ARBA" id="ARBA00023172"/>
    </source>
</evidence>
<dbReference type="GO" id="GO:0006310">
    <property type="term" value="P:DNA recombination"/>
    <property type="evidence" value="ECO:0007669"/>
    <property type="project" value="UniProtKB-KW"/>
</dbReference>
<evidence type="ECO:0000259" key="5">
    <source>
        <dbReference type="PROSITE" id="PS51898"/>
    </source>
</evidence>
<dbReference type="EMBL" id="CP047491">
    <property type="protein sequence ID" value="QHQ37783.1"/>
    <property type="molecule type" value="Genomic_DNA"/>
</dbReference>
<keyword evidence="2 4" id="KW-0238">DNA-binding</keyword>
<keyword evidence="9" id="KW-1185">Reference proteome</keyword>
<proteinExistence type="predicted"/>
<dbReference type="Proteomes" id="UP000464675">
    <property type="component" value="Chromosome"/>
</dbReference>
<dbReference type="Gene3D" id="1.10.443.10">
    <property type="entry name" value="Intergrase catalytic core"/>
    <property type="match status" value="1"/>
</dbReference>
<dbReference type="GO" id="GO:0015074">
    <property type="term" value="P:DNA integration"/>
    <property type="evidence" value="ECO:0007669"/>
    <property type="project" value="UniProtKB-KW"/>
</dbReference>
<reference evidence="8 9" key="1">
    <citation type="submission" date="2020-01" db="EMBL/GenBank/DDBJ databases">
        <title>The possibility of degradation of plastic by Microbulbifer hydrolyticus IRE-31.</title>
        <authorList>
            <person name="Liu L."/>
        </authorList>
    </citation>
    <scope>NUCLEOTIDE SEQUENCE [LARGE SCALE GENOMIC DNA]</scope>
    <source>
        <strain evidence="8 9">IRE-31</strain>
    </source>
</reference>
<dbReference type="AlphaFoldDB" id="A0A6P1T7W7"/>
<feature type="domain" description="Tyr recombinase" evidence="5">
    <location>
        <begin position="173"/>
        <end position="378"/>
    </location>
</feature>
<dbReference type="InterPro" id="IPR002104">
    <property type="entry name" value="Integrase_catalytic"/>
</dbReference>
<feature type="domain" description="Core-binding (CB)" evidence="6">
    <location>
        <begin position="74"/>
        <end position="155"/>
    </location>
</feature>
<organism evidence="7 10">
    <name type="scientific">Microbulbifer hydrolyticus</name>
    <dbReference type="NCBI Taxonomy" id="48074"/>
    <lineage>
        <taxon>Bacteria</taxon>
        <taxon>Pseudomonadati</taxon>
        <taxon>Pseudomonadota</taxon>
        <taxon>Gammaproteobacteria</taxon>
        <taxon>Cellvibrionales</taxon>
        <taxon>Microbulbiferaceae</taxon>
        <taxon>Microbulbifer</taxon>
    </lineage>
</organism>
<accession>A0A6P1T7W7</accession>
<dbReference type="OrthoDB" id="5394387at2"/>
<dbReference type="InterPro" id="IPR010998">
    <property type="entry name" value="Integrase_recombinase_N"/>
</dbReference>
<dbReference type="Gene3D" id="1.10.150.130">
    <property type="match status" value="1"/>
</dbReference>
<keyword evidence="3" id="KW-0233">DNA recombination</keyword>
<dbReference type="GO" id="GO:0003677">
    <property type="term" value="F:DNA binding"/>
    <property type="evidence" value="ECO:0007669"/>
    <property type="project" value="UniProtKB-UniRule"/>
</dbReference>
<dbReference type="Proteomes" id="UP000563601">
    <property type="component" value="Unassembled WGS sequence"/>
</dbReference>
<dbReference type="PROSITE" id="PS51900">
    <property type="entry name" value="CB"/>
    <property type="match status" value="1"/>
</dbReference>
<evidence type="ECO:0000256" key="4">
    <source>
        <dbReference type="PROSITE-ProRule" id="PRU01248"/>
    </source>
</evidence>
<dbReference type="PANTHER" id="PTHR30349">
    <property type="entry name" value="PHAGE INTEGRASE-RELATED"/>
    <property type="match status" value="1"/>
</dbReference>